<organism evidence="2 3">
    <name type="scientific">Dethiosulfatibacter aminovorans DSM 17477</name>
    <dbReference type="NCBI Taxonomy" id="1121476"/>
    <lineage>
        <taxon>Bacteria</taxon>
        <taxon>Bacillati</taxon>
        <taxon>Bacillota</taxon>
        <taxon>Tissierellia</taxon>
        <taxon>Dethiosulfatibacter</taxon>
    </lineage>
</organism>
<feature type="transmembrane region" description="Helical" evidence="1">
    <location>
        <begin position="7"/>
        <end position="28"/>
    </location>
</feature>
<keyword evidence="1" id="KW-0472">Membrane</keyword>
<dbReference type="STRING" id="1121476.SAMN02745751_02093"/>
<accession>A0A1M6HSZ4</accession>
<reference evidence="2 3" key="1">
    <citation type="submission" date="2016-11" db="EMBL/GenBank/DDBJ databases">
        <authorList>
            <person name="Jaros S."/>
            <person name="Januszkiewicz K."/>
            <person name="Wedrychowicz H."/>
        </authorList>
    </citation>
    <scope>NUCLEOTIDE SEQUENCE [LARGE SCALE GENOMIC DNA]</scope>
    <source>
        <strain evidence="2 3">DSM 17477</strain>
    </source>
</reference>
<dbReference type="EMBL" id="FQZL01000014">
    <property type="protein sequence ID" value="SHJ25244.1"/>
    <property type="molecule type" value="Genomic_DNA"/>
</dbReference>
<evidence type="ECO:0000256" key="1">
    <source>
        <dbReference type="SAM" id="Phobius"/>
    </source>
</evidence>
<evidence type="ECO:0000313" key="3">
    <source>
        <dbReference type="Proteomes" id="UP000184052"/>
    </source>
</evidence>
<keyword evidence="3" id="KW-1185">Reference proteome</keyword>
<protein>
    <submittedName>
        <fullName evidence="2">Uncharacterized protein</fullName>
    </submittedName>
</protein>
<keyword evidence="1" id="KW-0812">Transmembrane</keyword>
<dbReference type="Proteomes" id="UP000184052">
    <property type="component" value="Unassembled WGS sequence"/>
</dbReference>
<gene>
    <name evidence="2" type="ORF">SAMN02745751_02093</name>
</gene>
<keyword evidence="1" id="KW-1133">Transmembrane helix</keyword>
<feature type="transmembrane region" description="Helical" evidence="1">
    <location>
        <begin position="34"/>
        <end position="56"/>
    </location>
</feature>
<proteinExistence type="predicted"/>
<dbReference type="OrthoDB" id="9799090at2"/>
<name>A0A1M6HSZ4_9FIRM</name>
<sequence length="244" mass="28200">MKTINKLKLPIVLLLASSILYAIHYQLFHDFHHVAFYLMEDLAFIPIEVIFVSLIIHKAIEDQEREKIREKTNVLVSVFFSEAGNGLLKELISSDDEIHSLKSIIEENVHFSPKELKVMRDGLNNHSYKLNLDSDDLCSIKDMIASHKGFILNLIQNPHLIEHDGLTDLILAMLHLIEELGARKDLDAASREDVEHLTGDVERVYSRLAKEWLSYMGYQKKEYPFLFSFATRSNPFSDENNIEF</sequence>
<dbReference type="AlphaFoldDB" id="A0A1M6HSZ4"/>
<dbReference type="RefSeq" id="WP_073049529.1">
    <property type="nucleotide sequence ID" value="NZ_FQZL01000014.1"/>
</dbReference>
<evidence type="ECO:0000313" key="2">
    <source>
        <dbReference type="EMBL" id="SHJ25244.1"/>
    </source>
</evidence>